<dbReference type="AlphaFoldDB" id="A0A8D4B9Y0"/>
<dbReference type="InterPro" id="IPR045592">
    <property type="entry name" value="DUF6461"/>
</dbReference>
<accession>A0A8D4B9Y0</accession>
<organism evidence="1 2">
    <name type="scientific">Streptomyces pratensis (strain ATCC 33331 / IAF-45CD)</name>
    <dbReference type="NCBI Taxonomy" id="591167"/>
    <lineage>
        <taxon>Bacteria</taxon>
        <taxon>Bacillati</taxon>
        <taxon>Actinomycetota</taxon>
        <taxon>Actinomycetes</taxon>
        <taxon>Kitasatosporales</taxon>
        <taxon>Streptomycetaceae</taxon>
        <taxon>Streptomyces</taxon>
    </lineage>
</organism>
<evidence type="ECO:0000313" key="1">
    <source>
        <dbReference type="EMBL" id="ADW01487.1"/>
    </source>
</evidence>
<evidence type="ECO:0000313" key="2">
    <source>
        <dbReference type="Proteomes" id="UP000002066"/>
    </source>
</evidence>
<proteinExistence type="predicted"/>
<protein>
    <submittedName>
        <fullName evidence="1">Uncharacterized protein</fullName>
    </submittedName>
</protein>
<dbReference type="OrthoDB" id="4276969at2"/>
<sequence>MDRLSEVLSSEYFCVTAVRGLPQQDLLDRLEIVVQGALQEYRLDNAIEHLGFDSWGVRIYAPADTEWIYLFDVNGQTGVAHMEPVLRRLSRGTEAISVWSLLDSTTHVKQARDGEVIATCSTWLFEPAAGSDPDRLNTALRHVGFFLEDEPEGFDDARAALEAVETEFGLRVEAGAVKGPLPTIFVSSQLS</sequence>
<dbReference type="KEGG" id="sfa:Sfla_0002"/>
<gene>
    <name evidence="1" type="ordered locus">Sfla_0002</name>
</gene>
<name>A0A8D4B9Y0_STRFA</name>
<dbReference type="Pfam" id="PF20062">
    <property type="entry name" value="DUF6461"/>
    <property type="match status" value="1"/>
</dbReference>
<reference evidence="1 2" key="1">
    <citation type="submission" date="2011-01" db="EMBL/GenBank/DDBJ databases">
        <title>Complete sequence of chromosome of Streptomyces flavogriseus ATCC 33331.</title>
        <authorList>
            <consortium name="US DOE Joint Genome Institute"/>
            <person name="Lucas S."/>
            <person name="Copeland A."/>
            <person name="Lapidus A."/>
            <person name="Cheng J.-F."/>
            <person name="Goodwin L."/>
            <person name="Pitluck S."/>
            <person name="Davenport K."/>
            <person name="Detter J.C."/>
            <person name="Han C."/>
            <person name="Tapia R."/>
            <person name="Land M."/>
            <person name="Hauser L."/>
            <person name="Kyrpides N."/>
            <person name="Ivanova N."/>
            <person name="Ovchinnikova G."/>
            <person name="Pagani I."/>
            <person name="Brumm P."/>
            <person name="Mead D."/>
            <person name="Woyke T."/>
        </authorList>
    </citation>
    <scope>NUCLEOTIDE SEQUENCE [LARGE SCALE GENOMIC DNA]</scope>
    <source>
        <strain evidence="2">ATCC 33331 / IAF-45CD</strain>
    </source>
</reference>
<dbReference type="EMBL" id="CP002475">
    <property type="protein sequence ID" value="ADW01487.1"/>
    <property type="molecule type" value="Genomic_DNA"/>
</dbReference>
<dbReference type="Proteomes" id="UP000002066">
    <property type="component" value="Chromosome"/>
</dbReference>